<organismHost>
    <name type="scientific">Felidae</name>
    <name type="common">cat family</name>
    <dbReference type="NCBI Taxonomy" id="9681"/>
</organismHost>
<protein>
    <recommendedName>
        <fullName evidence="4">Virion protein US10 homolog</fullName>
    </recommendedName>
</protein>
<keyword evidence="7" id="KW-0946">Virion</keyword>
<dbReference type="InterPro" id="IPR000714">
    <property type="entry name" value="EHV_Unk"/>
</dbReference>
<proteinExistence type="inferred from homology"/>
<comment type="similarity">
    <text evidence="3">Belongs to the herpesviridae US10 family.</text>
</comment>
<dbReference type="PRINTS" id="PR00957">
    <property type="entry name" value="GENE66"/>
</dbReference>
<organism evidence="8">
    <name type="scientific">Feline herpesvirus 1</name>
    <name type="common">FeHV-1</name>
    <name type="synonym">Feline viral rhinotracheitis virus</name>
    <dbReference type="NCBI Taxonomy" id="10334"/>
    <lineage>
        <taxon>Viruses</taxon>
        <taxon>Duplodnaviria</taxon>
        <taxon>Heunggongvirae</taxon>
        <taxon>Peploviricota</taxon>
        <taxon>Herviviricetes</taxon>
        <taxon>Herpesvirales</taxon>
        <taxon>Orthoherpesviridae</taxon>
        <taxon>Alphaherpesvirinae</taxon>
        <taxon>Varicellovirus</taxon>
        <taxon>Varicellovirus felidalpha1</taxon>
    </lineage>
</organism>
<dbReference type="EMBL" id="D42113">
    <property type="protein sequence ID" value="BAA44956.1"/>
    <property type="molecule type" value="Genomic_DNA"/>
</dbReference>
<evidence type="ECO:0000256" key="3">
    <source>
        <dbReference type="ARBA" id="ARBA00005815"/>
    </source>
</evidence>
<evidence type="ECO:0000256" key="1">
    <source>
        <dbReference type="ARBA" id="ARBA00004428"/>
    </source>
</evidence>
<comment type="subcellular location">
    <subcellularLocation>
        <location evidence="1">Host nucleus matrix</location>
    </subcellularLocation>
    <subcellularLocation>
        <location evidence="2">Virion tegument</location>
    </subcellularLocation>
</comment>
<evidence type="ECO:0000256" key="4">
    <source>
        <dbReference type="ARBA" id="ARBA00015193"/>
    </source>
</evidence>
<name>A2SUF2_FHV1</name>
<reference evidence="8" key="1">
    <citation type="journal article" date="1995" name="Virology">
        <title>Transcriptional analysis of the short segment of the feline herpesvirus type 1 genome and insertional mutagenesis of a unique reading frame.</title>
        <authorList>
            <person name="Willemse M.J."/>
            <person name="Strijdveen I.G."/>
            <person name="van Schooneveld S.H."/>
            <person name="van den Berg M.C."/>
            <person name="Sondermeijer P.J."/>
        </authorList>
    </citation>
    <scope>NUCLEOTIDE SEQUENCE</scope>
    <source>
        <strain evidence="8">G2620</strain>
    </source>
</reference>
<dbReference type="Pfam" id="PF02053">
    <property type="entry name" value="Gene66"/>
    <property type="match status" value="1"/>
</dbReference>
<dbReference type="GO" id="GO:0008270">
    <property type="term" value="F:zinc ion binding"/>
    <property type="evidence" value="ECO:0007669"/>
    <property type="project" value="InterPro"/>
</dbReference>
<evidence type="ECO:0000256" key="6">
    <source>
        <dbReference type="ARBA" id="ARBA00022580"/>
    </source>
</evidence>
<accession>A2SUF2</accession>
<dbReference type="GO" id="GO:0019033">
    <property type="term" value="C:viral tegument"/>
    <property type="evidence" value="ECO:0007669"/>
    <property type="project" value="UniProtKB-SubCell"/>
</dbReference>
<evidence type="ECO:0000256" key="2">
    <source>
        <dbReference type="ARBA" id="ARBA00004535"/>
    </source>
</evidence>
<evidence type="ECO:0000256" key="7">
    <source>
        <dbReference type="ARBA" id="ARBA00022844"/>
    </source>
</evidence>
<evidence type="ECO:0000256" key="5">
    <source>
        <dbReference type="ARBA" id="ARBA00022562"/>
    </source>
</evidence>
<keyword evidence="6" id="KW-0920">Virion tegument</keyword>
<evidence type="ECO:0000313" key="8">
    <source>
        <dbReference type="EMBL" id="BAA44956.1"/>
    </source>
</evidence>
<sequence length="213" mass="24023">MNRRWEDTNIESFNMTGVAEMEMYPLRGDSADHAETLPRSVRALFDALRVASCEAFCLMRLGGPPPADIWPGVYRQYREVFRSYSRSMEGSGGSPFHVADPIRHLVGRYLMGLGPAKPESHPELHTRLLYCAYWCCLGHAATCTHSHIYEDACRRFFEEGFGAGEIPPADAVAHWNALYEMVLDEPELLVKHAAAAVYLQRRNYGGCIPNIEK</sequence>
<keyword evidence="5" id="KW-1048">Host nucleus</keyword>
<dbReference type="GO" id="GO:0044204">
    <property type="term" value="C:host cell nuclear matrix"/>
    <property type="evidence" value="ECO:0007669"/>
    <property type="project" value="UniProtKB-SubCell"/>
</dbReference>